<reference evidence="5" key="1">
    <citation type="submission" date="2023-05" db="EMBL/GenBank/DDBJ databases">
        <title>Nepenthes gracilis genome sequencing.</title>
        <authorList>
            <person name="Fukushima K."/>
        </authorList>
    </citation>
    <scope>NUCLEOTIDE SEQUENCE</scope>
    <source>
        <strain evidence="5">SING2019-196</strain>
    </source>
</reference>
<dbReference type="InterPro" id="IPR032675">
    <property type="entry name" value="LRR_dom_sf"/>
</dbReference>
<dbReference type="PANTHER" id="PTHR15454:SF69">
    <property type="entry name" value="SERINE_THREONINE-PROTEIN KINASE 11-INTERACTING PROTEIN"/>
    <property type="match status" value="1"/>
</dbReference>
<gene>
    <name evidence="5" type="ORF">Nepgr_019371</name>
</gene>
<dbReference type="SUPFAM" id="SSF52058">
    <property type="entry name" value="L domain-like"/>
    <property type="match status" value="1"/>
</dbReference>
<dbReference type="AlphaFoldDB" id="A0AAD3SV12"/>
<dbReference type="SMART" id="SM00365">
    <property type="entry name" value="LRR_SD22"/>
    <property type="match status" value="3"/>
</dbReference>
<evidence type="ECO:0000256" key="1">
    <source>
        <dbReference type="ARBA" id="ARBA00004496"/>
    </source>
</evidence>
<dbReference type="InterPro" id="IPR001611">
    <property type="entry name" value="Leu-rich_rpt"/>
</dbReference>
<evidence type="ECO:0000256" key="4">
    <source>
        <dbReference type="ARBA" id="ARBA00022737"/>
    </source>
</evidence>
<dbReference type="Gene3D" id="3.80.10.10">
    <property type="entry name" value="Ribonuclease Inhibitor"/>
    <property type="match status" value="1"/>
</dbReference>
<evidence type="ECO:0000256" key="3">
    <source>
        <dbReference type="ARBA" id="ARBA00022614"/>
    </source>
</evidence>
<dbReference type="FunFam" id="3.80.10.10:FF:000801">
    <property type="entry name" value="Outer arm dynein light chain 1"/>
    <property type="match status" value="1"/>
</dbReference>
<dbReference type="GO" id="GO:0005737">
    <property type="term" value="C:cytoplasm"/>
    <property type="evidence" value="ECO:0007669"/>
    <property type="project" value="UniProtKB-SubCell"/>
</dbReference>
<dbReference type="Proteomes" id="UP001279734">
    <property type="component" value="Unassembled WGS sequence"/>
</dbReference>
<proteinExistence type="predicted"/>
<keyword evidence="4" id="KW-0677">Repeat</keyword>
<evidence type="ECO:0008006" key="7">
    <source>
        <dbReference type="Google" id="ProtNLM"/>
    </source>
</evidence>
<evidence type="ECO:0000313" key="5">
    <source>
        <dbReference type="EMBL" id="GMH17530.1"/>
    </source>
</evidence>
<sequence>MSVVTGDRYLDYLVKFVDKNAGPLIDGTLVLKLNPAGLHYVQSRLEALNELERLISGAPVDYLRAYISDLGDHRALEQLRRILCRLTSLKVVSVLPPPARDPTPLSLLPFSRLKVLELRGCDLSTSTAKGLLELRHTLEKLICLNSTDALRHVFATRIAEIMDSPQWNRLSFVSCACNSLVLMDESLQLLSAVETLDLSRNKFAKIDNLRKCTRLIHLDLGFNQLRSVASFGESSYHILKLVLRNNALTTLRGIENLKSLEGLDLSYNIISNFSELEALSGLPSLKNLWLEGNPLSCARWYRPQVFSFFSYPNELKVDDKEMSTKEFWKRQIIIARRQKRPAGCGFYSPAREDAKEELTSNRSKKASRLAFIESEERSIYSEYESAPCNYDIRYGNENIISDDEAEIGELINGIEIMKKERSSLWLRDFKEWMDLGSDNFVNESKTYGAIPGPHRGNYLKFMASQRHVGESSRYMSDSIRASGEDSSINILESGSSLPDLYTGFHTHHYVDTAEGSSLFFVGATIGESDPVVKTVDLQDDFLKSNLHVGEDTYHSLTDHNSDTDILVTLGGNKMNTGMNVASLTPISDIMESQSSSACHGSPPHYQEDMLHRRHHLEEEFMQLSAKSFSIASSDSDTSSNKDEIFVCVPVSPQAEQTVNEELSRDSDGDFSYHAMERSNGTHEVPQTTQNGRCSLDLHAERTSFMDICSNDVPSAVNNGVKGNYVQQDGSKLEKKYKKKPKRRVISLLEENVLFGKTDPSCEIEPLKKSNEYPHSCIEKIEDDQKNHTIDVGDFDAKEHMSMSMDTLAFQKTSGAPAKLKPSALKVDDYIENYFNSIVEDSGNHETFTQYILCNCLIDQEAHLMEREVIVLLSSEHKFYVLLTNPIFDGSGNGLSLVSSHKMEDVNEVLVGLALQVVRVHMDGEAAYLFITKSAEISMQLLRMLEVVDSHGASNKCSLKSLEQFQIDSFYKFISGVSEINVYQYCMVLFQQNDSEEEQWVSRSLFINGGHLFVCMEDILQFSSILTNSTSSQYYFLDSSCSIGDVSEMVIETRESRCVTLTLGLDQTECCLSAISDIVKLNSGFGNDKMVTKFKTWKLRWFCEESLFKFVALIKAIHAGLVMSSLSIRCVS</sequence>
<dbReference type="PROSITE" id="PS51450">
    <property type="entry name" value="LRR"/>
    <property type="match status" value="2"/>
</dbReference>
<evidence type="ECO:0000256" key="2">
    <source>
        <dbReference type="ARBA" id="ARBA00022490"/>
    </source>
</evidence>
<dbReference type="EMBL" id="BSYO01000018">
    <property type="protein sequence ID" value="GMH17530.1"/>
    <property type="molecule type" value="Genomic_DNA"/>
</dbReference>
<comment type="subcellular location">
    <subcellularLocation>
        <location evidence="1">Cytoplasm</location>
    </subcellularLocation>
</comment>
<dbReference type="FunFam" id="3.80.10.10:FF:000502">
    <property type="entry name" value="Predicted protein"/>
    <property type="match status" value="1"/>
</dbReference>
<keyword evidence="2" id="KW-0963">Cytoplasm</keyword>
<keyword evidence="6" id="KW-1185">Reference proteome</keyword>
<comment type="caution">
    <text evidence="5">The sequence shown here is derived from an EMBL/GenBank/DDBJ whole genome shotgun (WGS) entry which is preliminary data.</text>
</comment>
<name>A0AAD3SV12_NEPGR</name>
<organism evidence="5 6">
    <name type="scientific">Nepenthes gracilis</name>
    <name type="common">Slender pitcher plant</name>
    <dbReference type="NCBI Taxonomy" id="150966"/>
    <lineage>
        <taxon>Eukaryota</taxon>
        <taxon>Viridiplantae</taxon>
        <taxon>Streptophyta</taxon>
        <taxon>Embryophyta</taxon>
        <taxon>Tracheophyta</taxon>
        <taxon>Spermatophyta</taxon>
        <taxon>Magnoliopsida</taxon>
        <taxon>eudicotyledons</taxon>
        <taxon>Gunneridae</taxon>
        <taxon>Pentapetalae</taxon>
        <taxon>Caryophyllales</taxon>
        <taxon>Nepenthaceae</taxon>
        <taxon>Nepenthes</taxon>
    </lineage>
</organism>
<protein>
    <recommendedName>
        <fullName evidence="7">Serine/threonine-protein kinase 11-interacting protein</fullName>
    </recommendedName>
</protein>
<evidence type="ECO:0000313" key="6">
    <source>
        <dbReference type="Proteomes" id="UP001279734"/>
    </source>
</evidence>
<accession>A0AAD3SV12</accession>
<dbReference type="PANTHER" id="PTHR15454">
    <property type="entry name" value="NISCHARIN RELATED"/>
    <property type="match status" value="1"/>
</dbReference>
<keyword evidence="3" id="KW-0433">Leucine-rich repeat</keyword>